<keyword evidence="3" id="KW-1185">Reference proteome</keyword>
<gene>
    <name evidence="2" type="ORF">CCC_03792</name>
</gene>
<feature type="region of interest" description="Disordered" evidence="1">
    <location>
        <begin position="202"/>
        <end position="295"/>
    </location>
</feature>
<dbReference type="Proteomes" id="UP000031971">
    <property type="component" value="Unassembled WGS sequence"/>
</dbReference>
<evidence type="ECO:0000256" key="1">
    <source>
        <dbReference type="SAM" id="MobiDB-lite"/>
    </source>
</evidence>
<feature type="compositionally biased region" description="Low complexity" evidence="1">
    <location>
        <begin position="210"/>
        <end position="241"/>
    </location>
</feature>
<feature type="compositionally biased region" description="Low complexity" evidence="1">
    <location>
        <begin position="265"/>
        <end position="276"/>
    </location>
</feature>
<organism evidence="2 3">
    <name type="scientific">Paramagnetospirillum magnetotacticum MS-1</name>
    <dbReference type="NCBI Taxonomy" id="272627"/>
    <lineage>
        <taxon>Bacteria</taxon>
        <taxon>Pseudomonadati</taxon>
        <taxon>Pseudomonadota</taxon>
        <taxon>Alphaproteobacteria</taxon>
        <taxon>Rhodospirillales</taxon>
        <taxon>Magnetospirillaceae</taxon>
        <taxon>Paramagnetospirillum</taxon>
    </lineage>
</organism>
<dbReference type="STRING" id="272627.CCC_03792"/>
<proteinExistence type="predicted"/>
<dbReference type="AlphaFoldDB" id="A0A0C2YYA2"/>
<name>A0A0C2YYA2_PARME</name>
<evidence type="ECO:0000313" key="2">
    <source>
        <dbReference type="EMBL" id="KIL99620.1"/>
    </source>
</evidence>
<evidence type="ECO:0000313" key="3">
    <source>
        <dbReference type="Proteomes" id="UP000031971"/>
    </source>
</evidence>
<sequence length="570" mass="57816">MVLSVVADKGAAEALAKLQAGAVLAATMTQSEGKAVVQVMTADGSSLSLRLPPGQPLPPDGAQLAIQYISQNGLPAFKLLAINGRPMGLTPQPLLPANPPDLAAMLGSGVKQAGPAQTAPGQIPAAQPGPAGAPVVTAPGLAAGPVGLVATVIRSGPPGAVMLPPNAATPGLDMAQPLPQSMTDLAPGSRLMVRIAAMAPPGENAISGGQPIPTATAQPAQPGPLAQSPAVQAPASSLPSTAPIPPPAPHAPAAAAVPPQPGTQPAPAAALTAPSMPASPQPQQTPPNVTMPGVVLSQPTGGAALVQSPAGVLSLDVGTTLQPGSVLRLEVIGRPLPPPPMAPAASPPQGLSPDGWPTLDQAVDTLLQSDRQAAEQLMRMIPQAGPRLAAAMSLFTGAVRSGDARQLLSEPVTKGLEKAGRKDLADRLKKEFLDLAEESTRPMGRGDWQAITLPFAHGANIDPIDLYVHRPPNEDEGGGKKGSEQRFILDVRMSVLGRIQLDGLVQKDAKRFDLIVRTAEALPPVMCRDIAGIFAECGQMTGIKGQVSFQSGRSFVDLPPAGAPATQIVV</sequence>
<accession>A0A0C2YYA2</accession>
<evidence type="ECO:0008006" key="4">
    <source>
        <dbReference type="Google" id="ProtNLM"/>
    </source>
</evidence>
<protein>
    <recommendedName>
        <fullName evidence="4">DNA polymerase III</fullName>
    </recommendedName>
</protein>
<comment type="caution">
    <text evidence="2">The sequence shown here is derived from an EMBL/GenBank/DDBJ whole genome shotgun (WGS) entry which is preliminary data.</text>
</comment>
<dbReference type="EMBL" id="JXSL01000022">
    <property type="protein sequence ID" value="KIL99620.1"/>
    <property type="molecule type" value="Genomic_DNA"/>
</dbReference>
<reference evidence="2 3" key="1">
    <citation type="submission" date="2015-01" db="EMBL/GenBank/DDBJ databases">
        <title>Genome Sequence of Magnetospirillum magnetotacticum Strain MS-1.</title>
        <authorList>
            <person name="Marinov G.K."/>
            <person name="Smalley M.D."/>
            <person name="DeSalvo G."/>
        </authorList>
    </citation>
    <scope>NUCLEOTIDE SEQUENCE [LARGE SCALE GENOMIC DNA]</scope>
    <source>
        <strain evidence="2 3">MS-1</strain>
    </source>
</reference>